<sequence length="110" mass="12336">MVVSNSKSDARRALRPNTEAGHRRPPPLNLELPPLNHIERGGKGHQPKRSTLPLLALWVRQGHSNKPIHEGQNHRQRRPTTGKVKGQTKQTPDSATSQYPHLQTNELCVP</sequence>
<name>A0A821YAU4_9NEOP</name>
<proteinExistence type="predicted"/>
<evidence type="ECO:0000313" key="2">
    <source>
        <dbReference type="EMBL" id="CAF4956284.1"/>
    </source>
</evidence>
<dbReference type="EMBL" id="CAJOBZ010000079">
    <property type="protein sequence ID" value="CAF4956284.1"/>
    <property type="molecule type" value="Genomic_DNA"/>
</dbReference>
<comment type="caution">
    <text evidence="2">The sequence shown here is derived from an EMBL/GenBank/DDBJ whole genome shotgun (WGS) entry which is preliminary data.</text>
</comment>
<accession>A0A821YAU4</accession>
<dbReference type="Proteomes" id="UP000663880">
    <property type="component" value="Unassembled WGS sequence"/>
</dbReference>
<organism evidence="2 3">
    <name type="scientific">Pieris macdunnoughi</name>
    <dbReference type="NCBI Taxonomy" id="345717"/>
    <lineage>
        <taxon>Eukaryota</taxon>
        <taxon>Metazoa</taxon>
        <taxon>Ecdysozoa</taxon>
        <taxon>Arthropoda</taxon>
        <taxon>Hexapoda</taxon>
        <taxon>Insecta</taxon>
        <taxon>Pterygota</taxon>
        <taxon>Neoptera</taxon>
        <taxon>Endopterygota</taxon>
        <taxon>Lepidoptera</taxon>
        <taxon>Glossata</taxon>
        <taxon>Ditrysia</taxon>
        <taxon>Papilionoidea</taxon>
        <taxon>Pieridae</taxon>
        <taxon>Pierinae</taxon>
        <taxon>Pieris</taxon>
    </lineage>
</organism>
<reference evidence="2" key="1">
    <citation type="submission" date="2021-02" db="EMBL/GenBank/DDBJ databases">
        <authorList>
            <person name="Steward A R."/>
        </authorList>
    </citation>
    <scope>NUCLEOTIDE SEQUENCE</scope>
</reference>
<evidence type="ECO:0000313" key="3">
    <source>
        <dbReference type="Proteomes" id="UP000663880"/>
    </source>
</evidence>
<feature type="compositionally biased region" description="Polar residues" evidence="1">
    <location>
        <begin position="92"/>
        <end position="110"/>
    </location>
</feature>
<gene>
    <name evidence="2" type="ORF">PMACD_LOCUS16238</name>
</gene>
<keyword evidence="3" id="KW-1185">Reference proteome</keyword>
<evidence type="ECO:0000256" key="1">
    <source>
        <dbReference type="SAM" id="MobiDB-lite"/>
    </source>
</evidence>
<dbReference type="AlphaFoldDB" id="A0A821YAU4"/>
<protein>
    <submittedName>
        <fullName evidence="2">Uncharacterized protein</fullName>
    </submittedName>
</protein>
<feature type="region of interest" description="Disordered" evidence="1">
    <location>
        <begin position="1"/>
        <end position="110"/>
    </location>
</feature>
<feature type="compositionally biased region" description="Low complexity" evidence="1">
    <location>
        <begin position="81"/>
        <end position="91"/>
    </location>
</feature>